<feature type="transmembrane region" description="Helical" evidence="1">
    <location>
        <begin position="241"/>
        <end position="263"/>
    </location>
</feature>
<proteinExistence type="predicted"/>
<keyword evidence="1" id="KW-0472">Membrane</keyword>
<evidence type="ECO:0000313" key="2">
    <source>
        <dbReference type="EMBL" id="QKX55966.1"/>
    </source>
</evidence>
<dbReference type="RefSeq" id="XP_035342144.1">
    <property type="nucleotide sequence ID" value="XM_035486251.1"/>
</dbReference>
<keyword evidence="1" id="KW-1133">Transmembrane helix</keyword>
<keyword evidence="3" id="KW-1185">Reference proteome</keyword>
<accession>A0A7H8QQ26</accession>
<organism evidence="2 3">
    <name type="scientific">Talaromyces rugulosus</name>
    <name type="common">Penicillium rugulosum</name>
    <dbReference type="NCBI Taxonomy" id="121627"/>
    <lineage>
        <taxon>Eukaryota</taxon>
        <taxon>Fungi</taxon>
        <taxon>Dikarya</taxon>
        <taxon>Ascomycota</taxon>
        <taxon>Pezizomycotina</taxon>
        <taxon>Eurotiomycetes</taxon>
        <taxon>Eurotiomycetidae</taxon>
        <taxon>Eurotiales</taxon>
        <taxon>Trichocomaceae</taxon>
        <taxon>Talaromyces</taxon>
        <taxon>Talaromyces sect. Islandici</taxon>
    </lineage>
</organism>
<gene>
    <name evidence="2" type="ORF">TRUGW13939_03065</name>
</gene>
<protein>
    <submittedName>
        <fullName evidence="2">Uncharacterized protein</fullName>
    </submittedName>
</protein>
<dbReference type="OrthoDB" id="4227422at2759"/>
<dbReference type="AlphaFoldDB" id="A0A7H8QQ26"/>
<dbReference type="EMBL" id="CP055899">
    <property type="protein sequence ID" value="QKX55966.1"/>
    <property type="molecule type" value="Genomic_DNA"/>
</dbReference>
<reference evidence="3" key="1">
    <citation type="submission" date="2020-06" db="EMBL/GenBank/DDBJ databases">
        <title>A chromosome-scale genome assembly of Talaromyces rugulosus W13939.</title>
        <authorList>
            <person name="Wang B."/>
            <person name="Guo L."/>
            <person name="Ye K."/>
            <person name="Wang L."/>
        </authorList>
    </citation>
    <scope>NUCLEOTIDE SEQUENCE [LARGE SCALE GENOMIC DNA]</scope>
    <source>
        <strain evidence="3">W13939</strain>
    </source>
</reference>
<evidence type="ECO:0000313" key="3">
    <source>
        <dbReference type="Proteomes" id="UP000509510"/>
    </source>
</evidence>
<keyword evidence="1" id="KW-0812">Transmembrane</keyword>
<dbReference type="GeneID" id="55990571"/>
<sequence length="272" mass="31637">MENSIIQKVDSLYNAVRGEDNTNCTYAHNSEFLQNNGISLTCHDFEKFPPNNIQPPFLFERYAKFSENHPIDVEACDDPEDLELNLGYDNFEKDDLEKDGDCRDPMSRTTVVTHRLREWATGGQIPRKLPSGYADLFQFRHLTQVSMPHDLMSGQRYRWSLGNRHGWVSSIFEYVKVRPHTILLSTQFNAVRNGSILHRELELILTAMKARAAQPFKEKVYNRVNLHFGRGKRFPVCIFHYYLPVLLTGALGFDGFYGISFPWKNPPRLYER</sequence>
<dbReference type="KEGG" id="trg:TRUGW13939_03065"/>
<evidence type="ECO:0000256" key="1">
    <source>
        <dbReference type="SAM" id="Phobius"/>
    </source>
</evidence>
<dbReference type="Proteomes" id="UP000509510">
    <property type="component" value="Chromosome II"/>
</dbReference>
<name>A0A7H8QQ26_TALRU</name>